<organism evidence="7 8">
    <name type="scientific">Spongiibacter thalassae</name>
    <dbReference type="NCBI Taxonomy" id="2721624"/>
    <lineage>
        <taxon>Bacteria</taxon>
        <taxon>Pseudomonadati</taxon>
        <taxon>Pseudomonadota</taxon>
        <taxon>Gammaproteobacteria</taxon>
        <taxon>Cellvibrionales</taxon>
        <taxon>Spongiibacteraceae</taxon>
        <taxon>Spongiibacter</taxon>
    </lineage>
</organism>
<dbReference type="InterPro" id="IPR027417">
    <property type="entry name" value="P-loop_NTPase"/>
</dbReference>
<keyword evidence="5" id="KW-0804">Transcription</keyword>
<evidence type="ECO:0000313" key="8">
    <source>
        <dbReference type="Proteomes" id="UP000765845"/>
    </source>
</evidence>
<dbReference type="Pfam" id="PF25601">
    <property type="entry name" value="AAA_lid_14"/>
    <property type="match status" value="1"/>
</dbReference>
<keyword evidence="4" id="KW-0238">DNA-binding</keyword>
<dbReference type="Gene3D" id="3.40.50.300">
    <property type="entry name" value="P-loop containing nucleotide triphosphate hydrolases"/>
    <property type="match status" value="1"/>
</dbReference>
<dbReference type="Pfam" id="PF02954">
    <property type="entry name" value="HTH_8"/>
    <property type="match status" value="1"/>
</dbReference>
<evidence type="ECO:0000256" key="5">
    <source>
        <dbReference type="ARBA" id="ARBA00023163"/>
    </source>
</evidence>
<dbReference type="InterPro" id="IPR002078">
    <property type="entry name" value="Sigma_54_int"/>
</dbReference>
<keyword evidence="1" id="KW-0547">Nucleotide-binding</keyword>
<evidence type="ECO:0000313" key="7">
    <source>
        <dbReference type="EMBL" id="NKI17811.1"/>
    </source>
</evidence>
<keyword evidence="8" id="KW-1185">Reference proteome</keyword>
<protein>
    <submittedName>
        <fullName evidence="7">Sigma-54-dependent Fis family transcriptional regulator</fullName>
    </submittedName>
</protein>
<proteinExistence type="predicted"/>
<evidence type="ECO:0000256" key="1">
    <source>
        <dbReference type="ARBA" id="ARBA00022741"/>
    </source>
</evidence>
<dbReference type="InterPro" id="IPR025943">
    <property type="entry name" value="Sigma_54_int_dom_ATP-bd_2"/>
</dbReference>
<gene>
    <name evidence="7" type="ORF">HCU74_10290</name>
</gene>
<dbReference type="EMBL" id="JAAWWK010000003">
    <property type="protein sequence ID" value="NKI17811.1"/>
    <property type="molecule type" value="Genomic_DNA"/>
</dbReference>
<dbReference type="PANTHER" id="PTHR32071">
    <property type="entry name" value="TRANSCRIPTIONAL REGULATORY PROTEIN"/>
    <property type="match status" value="1"/>
</dbReference>
<dbReference type="Gene3D" id="1.10.10.60">
    <property type="entry name" value="Homeodomain-like"/>
    <property type="match status" value="1"/>
</dbReference>
<dbReference type="Pfam" id="PF00158">
    <property type="entry name" value="Sigma54_activat"/>
    <property type="match status" value="1"/>
</dbReference>
<dbReference type="InterPro" id="IPR003593">
    <property type="entry name" value="AAA+_ATPase"/>
</dbReference>
<dbReference type="PANTHER" id="PTHR32071:SF117">
    <property type="entry name" value="PTS-DEPENDENT DIHYDROXYACETONE KINASE OPERON REGULATORY PROTEIN-RELATED"/>
    <property type="match status" value="1"/>
</dbReference>
<keyword evidence="2" id="KW-0067">ATP-binding</keyword>
<dbReference type="SUPFAM" id="SSF46689">
    <property type="entry name" value="Homeodomain-like"/>
    <property type="match status" value="1"/>
</dbReference>
<keyword evidence="3" id="KW-0805">Transcription regulation</keyword>
<evidence type="ECO:0000259" key="6">
    <source>
        <dbReference type="PROSITE" id="PS50045"/>
    </source>
</evidence>
<accession>A0ABX1GF82</accession>
<dbReference type="Gene3D" id="1.10.8.60">
    <property type="match status" value="1"/>
</dbReference>
<dbReference type="PRINTS" id="PR01590">
    <property type="entry name" value="HTHFIS"/>
</dbReference>
<feature type="domain" description="Sigma-54 factor interaction" evidence="6">
    <location>
        <begin position="113"/>
        <end position="341"/>
    </location>
</feature>
<dbReference type="InterPro" id="IPR002197">
    <property type="entry name" value="HTH_Fis"/>
</dbReference>
<comment type="caution">
    <text evidence="7">The sequence shown here is derived from an EMBL/GenBank/DDBJ whole genome shotgun (WGS) entry which is preliminary data.</text>
</comment>
<dbReference type="InterPro" id="IPR058031">
    <property type="entry name" value="AAA_lid_NorR"/>
</dbReference>
<dbReference type="PROSITE" id="PS50045">
    <property type="entry name" value="SIGMA54_INTERACT_4"/>
    <property type="match status" value="1"/>
</dbReference>
<evidence type="ECO:0000256" key="2">
    <source>
        <dbReference type="ARBA" id="ARBA00022840"/>
    </source>
</evidence>
<reference evidence="7 8" key="1">
    <citation type="submission" date="2020-04" db="EMBL/GenBank/DDBJ databases">
        <authorList>
            <person name="Yoon J."/>
        </authorList>
    </citation>
    <scope>NUCLEOTIDE SEQUENCE [LARGE SCALE GENOMIC DNA]</scope>
    <source>
        <strain evidence="7 8">KMU-166</strain>
    </source>
</reference>
<evidence type="ECO:0000256" key="3">
    <source>
        <dbReference type="ARBA" id="ARBA00023015"/>
    </source>
</evidence>
<dbReference type="Proteomes" id="UP000765845">
    <property type="component" value="Unassembled WGS sequence"/>
</dbReference>
<dbReference type="CDD" id="cd00009">
    <property type="entry name" value="AAA"/>
    <property type="match status" value="1"/>
</dbReference>
<sequence length="440" mass="47835">MKPVTVLLSAAEPQAALFAEMIAALGCRQADNASSDAEALVLAEGGDIAALSAAQRELPVIAMPSQRRTAEKAGLAVFAVLSTPLFDSLLHSLRRLSAQLPGHYAENNHDIGIVAHSEPMRRLQQLVQQVAAKSVTVMLSGPSGAGKEVVARSIHQLSARSAKAFVPVNCGAIPRELLESELFGHERGAFTGAISSRAGRFELADGGTLFLDEIGDMPLDMQVKILRAIQEKCFERVGSNTTRSADVRIIAATHRDLPAMIAAGEFREDLFYRLNVFPIAVPGLAQRREDIPALVIDISEQLAQDGVGELRLSPAALASLQCHPWSGNVRELANLLERLAIMYNGEMVGFADLPEAYRWEMDDWQQPAIEDVALQRSTPRAKFSAGGIDLKAEVRELEIRRIRESLEYANGVVSQAAKQLGLQRTTLIEKMRKYGLANKC</sequence>
<evidence type="ECO:0000256" key="4">
    <source>
        <dbReference type="ARBA" id="ARBA00023125"/>
    </source>
</evidence>
<dbReference type="SUPFAM" id="SSF52540">
    <property type="entry name" value="P-loop containing nucleoside triphosphate hydrolases"/>
    <property type="match status" value="1"/>
</dbReference>
<dbReference type="InterPro" id="IPR009057">
    <property type="entry name" value="Homeodomain-like_sf"/>
</dbReference>
<dbReference type="PROSITE" id="PS00676">
    <property type="entry name" value="SIGMA54_INTERACT_2"/>
    <property type="match status" value="1"/>
</dbReference>
<name>A0ABX1GF82_9GAMM</name>
<dbReference type="SMART" id="SM00382">
    <property type="entry name" value="AAA"/>
    <property type="match status" value="1"/>
</dbReference>
<dbReference type="RefSeq" id="WP_168450349.1">
    <property type="nucleotide sequence ID" value="NZ_JAAWWK010000003.1"/>
</dbReference>